<dbReference type="RefSeq" id="WP_148618736.1">
    <property type="nucleotide sequence ID" value="NZ_CP042912.1"/>
</dbReference>
<dbReference type="EMBL" id="CP042912">
    <property type="protein sequence ID" value="QEG21992.1"/>
    <property type="molecule type" value="Genomic_DNA"/>
</dbReference>
<gene>
    <name evidence="2" type="ORF">MFFC18_18530</name>
</gene>
<dbReference type="STRING" id="980251.GCA_001642875_03129"/>
<reference evidence="2 3" key="1">
    <citation type="submission" date="2019-08" db="EMBL/GenBank/DDBJ databases">
        <title>Deep-cultivation of Planctomycetes and their phenomic and genomic characterization uncovers novel biology.</title>
        <authorList>
            <person name="Wiegand S."/>
            <person name="Jogler M."/>
            <person name="Boedeker C."/>
            <person name="Pinto D."/>
            <person name="Vollmers J."/>
            <person name="Rivas-Marin E."/>
            <person name="Kohn T."/>
            <person name="Peeters S.H."/>
            <person name="Heuer A."/>
            <person name="Rast P."/>
            <person name="Oberbeckmann S."/>
            <person name="Bunk B."/>
            <person name="Jeske O."/>
            <person name="Meyerdierks A."/>
            <person name="Storesund J.E."/>
            <person name="Kallscheuer N."/>
            <person name="Luecker S."/>
            <person name="Lage O.M."/>
            <person name="Pohl T."/>
            <person name="Merkel B.J."/>
            <person name="Hornburger P."/>
            <person name="Mueller R.-W."/>
            <person name="Bruemmer F."/>
            <person name="Labrenz M."/>
            <person name="Spormann A.M."/>
            <person name="Op den Camp H."/>
            <person name="Overmann J."/>
            <person name="Amann R."/>
            <person name="Jetten M.S.M."/>
            <person name="Mascher T."/>
            <person name="Medema M.H."/>
            <person name="Devos D.P."/>
            <person name="Kaster A.-K."/>
            <person name="Ovreas L."/>
            <person name="Rohde M."/>
            <person name="Galperin M.Y."/>
            <person name="Jogler C."/>
        </authorList>
    </citation>
    <scope>NUCLEOTIDE SEQUENCE [LARGE SCALE GENOMIC DNA]</scope>
    <source>
        <strain evidence="2 3">FC18</strain>
    </source>
</reference>
<keyword evidence="3" id="KW-1185">Reference proteome</keyword>
<feature type="chain" id="PRO_5022672933" evidence="1">
    <location>
        <begin position="29"/>
        <end position="131"/>
    </location>
</feature>
<dbReference type="AlphaFoldDB" id="A0A5B9PAK6"/>
<feature type="signal peptide" evidence="1">
    <location>
        <begin position="1"/>
        <end position="28"/>
    </location>
</feature>
<proteinExistence type="predicted"/>
<dbReference type="KEGG" id="mff:MFFC18_18530"/>
<dbReference type="Proteomes" id="UP000322214">
    <property type="component" value="Chromosome"/>
</dbReference>
<sequence precursor="true">MRFTIRRLLLTITAACVTLGFVVSRAHSQRDAVQKIEELGGTVYFRDDISVFGNWMFASSSTSSIAKHLRHSATGVKITFHEYDDTMEQQLRRLSHLNHIELYGHDAAFGVGKIEYDFPSIDVDRGYWVGF</sequence>
<organism evidence="2 3">
    <name type="scientific">Mariniblastus fucicola</name>
    <dbReference type="NCBI Taxonomy" id="980251"/>
    <lineage>
        <taxon>Bacteria</taxon>
        <taxon>Pseudomonadati</taxon>
        <taxon>Planctomycetota</taxon>
        <taxon>Planctomycetia</taxon>
        <taxon>Pirellulales</taxon>
        <taxon>Pirellulaceae</taxon>
        <taxon>Mariniblastus</taxon>
    </lineage>
</organism>
<evidence type="ECO:0000313" key="2">
    <source>
        <dbReference type="EMBL" id="QEG21992.1"/>
    </source>
</evidence>
<evidence type="ECO:0000256" key="1">
    <source>
        <dbReference type="SAM" id="SignalP"/>
    </source>
</evidence>
<accession>A0A5B9PAK6</accession>
<keyword evidence="1" id="KW-0732">Signal</keyword>
<name>A0A5B9PAK6_9BACT</name>
<evidence type="ECO:0000313" key="3">
    <source>
        <dbReference type="Proteomes" id="UP000322214"/>
    </source>
</evidence>
<protein>
    <submittedName>
        <fullName evidence="2">Uncharacterized protein</fullName>
    </submittedName>
</protein>